<name>A0A813LXU6_POLGL</name>
<dbReference type="EMBL" id="CAJNNW010037327">
    <property type="protein sequence ID" value="CAE8740855.1"/>
    <property type="molecule type" value="Genomic_DNA"/>
</dbReference>
<accession>A0A813LXU6</accession>
<evidence type="ECO:0000256" key="1">
    <source>
        <dbReference type="SAM" id="MobiDB-lite"/>
    </source>
</evidence>
<dbReference type="Proteomes" id="UP000626109">
    <property type="component" value="Unassembled WGS sequence"/>
</dbReference>
<gene>
    <name evidence="2" type="ORF">PGLA2088_LOCUS50192</name>
</gene>
<reference evidence="2" key="1">
    <citation type="submission" date="2021-02" db="EMBL/GenBank/DDBJ databases">
        <authorList>
            <person name="Dougan E. K."/>
            <person name="Rhodes N."/>
            <person name="Thang M."/>
            <person name="Chan C."/>
        </authorList>
    </citation>
    <scope>NUCLEOTIDE SEQUENCE</scope>
</reference>
<feature type="region of interest" description="Disordered" evidence="1">
    <location>
        <begin position="42"/>
        <end position="61"/>
    </location>
</feature>
<sequence length="100" mass="10794">MHRASASSRRCPKAESRSVVNFKALRHLGSLERANASAAERAISAQAPVARSSAHGQDMSLHPDRFDLLEKQVRPAIIIGQGAEGQHRILPAALLHVNLS</sequence>
<organism evidence="2 3">
    <name type="scientific">Polarella glacialis</name>
    <name type="common">Dinoflagellate</name>
    <dbReference type="NCBI Taxonomy" id="89957"/>
    <lineage>
        <taxon>Eukaryota</taxon>
        <taxon>Sar</taxon>
        <taxon>Alveolata</taxon>
        <taxon>Dinophyceae</taxon>
        <taxon>Suessiales</taxon>
        <taxon>Suessiaceae</taxon>
        <taxon>Polarella</taxon>
    </lineage>
</organism>
<comment type="caution">
    <text evidence="2">The sequence shown here is derived from an EMBL/GenBank/DDBJ whole genome shotgun (WGS) entry which is preliminary data.</text>
</comment>
<dbReference type="AlphaFoldDB" id="A0A813LXU6"/>
<proteinExistence type="predicted"/>
<protein>
    <submittedName>
        <fullName evidence="2">Uncharacterized protein</fullName>
    </submittedName>
</protein>
<evidence type="ECO:0000313" key="3">
    <source>
        <dbReference type="Proteomes" id="UP000626109"/>
    </source>
</evidence>
<evidence type="ECO:0000313" key="2">
    <source>
        <dbReference type="EMBL" id="CAE8740855.1"/>
    </source>
</evidence>